<comment type="subcellular location">
    <subcellularLocation>
        <location evidence="2">Mitochondrion inner membrane</location>
        <topology evidence="2">Peripheral membrane protein</topology>
        <orientation evidence="2">Matrix side</orientation>
    </subcellularLocation>
</comment>
<proteinExistence type="inferred from homology"/>
<keyword evidence="10" id="KW-0496">Mitochondrion</keyword>
<keyword evidence="5" id="KW-0813">Transport</keyword>
<evidence type="ECO:0000256" key="7">
    <source>
        <dbReference type="ARBA" id="ARBA00022792"/>
    </source>
</evidence>
<evidence type="ECO:0000256" key="11">
    <source>
        <dbReference type="ARBA" id="ARBA00023136"/>
    </source>
</evidence>
<keyword evidence="13" id="KW-1185">Reference proteome</keyword>
<evidence type="ECO:0000256" key="8">
    <source>
        <dbReference type="ARBA" id="ARBA00022946"/>
    </source>
</evidence>
<dbReference type="PANTHER" id="PTHR15223">
    <property type="entry name" value="NADH-UBIQUINONE OXIDOREDUCTASE AGGG SUBUNIT"/>
    <property type="match status" value="1"/>
</dbReference>
<comment type="similarity">
    <text evidence="3">Belongs to the complex I NDUFB2 subunit family.</text>
</comment>
<accession>A0A3M7T6V2</accession>
<keyword evidence="9" id="KW-0249">Electron transport</keyword>
<evidence type="ECO:0000256" key="3">
    <source>
        <dbReference type="ARBA" id="ARBA00005923"/>
    </source>
</evidence>
<dbReference type="AlphaFoldDB" id="A0A3M7T6V2"/>
<dbReference type="EMBL" id="REGN01000175">
    <property type="protein sequence ID" value="RNA43784.1"/>
    <property type="molecule type" value="Genomic_DNA"/>
</dbReference>
<comment type="caution">
    <text evidence="12">The sequence shown here is derived from an EMBL/GenBank/DDBJ whole genome shotgun (WGS) entry which is preliminary data.</text>
</comment>
<evidence type="ECO:0000256" key="1">
    <source>
        <dbReference type="ARBA" id="ARBA00003195"/>
    </source>
</evidence>
<dbReference type="GO" id="GO:0032981">
    <property type="term" value="P:mitochondrial respiratory chain complex I assembly"/>
    <property type="evidence" value="ECO:0007669"/>
    <property type="project" value="TreeGrafter"/>
</dbReference>
<evidence type="ECO:0000313" key="12">
    <source>
        <dbReference type="EMBL" id="RNA43784.1"/>
    </source>
</evidence>
<dbReference type="GO" id="GO:0045271">
    <property type="term" value="C:respiratory chain complex I"/>
    <property type="evidence" value="ECO:0007669"/>
    <property type="project" value="InterPro"/>
</dbReference>
<keyword evidence="11" id="KW-0472">Membrane</keyword>
<sequence length="127" mass="14430">MIRDLKKVKLIDRLINARRLISQRTIKTSSIRLGGGHSQGHKVKKANPLISWFAVPEHPKVHQGYVYREAANLQGATNATIGKLAITLAWFWVFYNIWDKPESTFGHMTYPDTSKWTDAELGIPADE</sequence>
<keyword evidence="8" id="KW-0809">Transit peptide</keyword>
<dbReference type="InterPro" id="IPR026627">
    <property type="entry name" value="NDUFB2_animal"/>
</dbReference>
<comment type="function">
    <text evidence="1">Accessory subunit of the mitochondrial membrane respiratory chain NADH dehydrogenase (Complex I), that is believed not to be involved in catalysis. Complex I functions in the transfer of electrons from NADH to the respiratory chain. The immediate electron acceptor for the enzyme is believed to be ubiquinone.</text>
</comment>
<comment type="subunit">
    <text evidence="4">Complex I is composed of 45 different subunits.</text>
</comment>
<evidence type="ECO:0000256" key="9">
    <source>
        <dbReference type="ARBA" id="ARBA00022982"/>
    </source>
</evidence>
<dbReference type="PANTHER" id="PTHR15223:SF1">
    <property type="entry name" value="NADH DEHYDROGENASE [UBIQUINONE] 1 BETA SUBCOMPLEX SUBUNIT 2, MITOCHONDRIAL"/>
    <property type="match status" value="1"/>
</dbReference>
<evidence type="ECO:0000256" key="2">
    <source>
        <dbReference type="ARBA" id="ARBA00004443"/>
    </source>
</evidence>
<protein>
    <submittedName>
        <fullName evidence="12">NADH dehydrogenase [ubiquinone] 1 beta subcomplex subunit mitochondrial</fullName>
    </submittedName>
</protein>
<evidence type="ECO:0000256" key="6">
    <source>
        <dbReference type="ARBA" id="ARBA00022660"/>
    </source>
</evidence>
<keyword evidence="12" id="KW-0830">Ubiquinone</keyword>
<dbReference type="Proteomes" id="UP000276133">
    <property type="component" value="Unassembled WGS sequence"/>
</dbReference>
<dbReference type="GO" id="GO:0005743">
    <property type="term" value="C:mitochondrial inner membrane"/>
    <property type="evidence" value="ECO:0007669"/>
    <property type="project" value="UniProtKB-SubCell"/>
</dbReference>
<evidence type="ECO:0000313" key="13">
    <source>
        <dbReference type="Proteomes" id="UP000276133"/>
    </source>
</evidence>
<dbReference type="OrthoDB" id="6241903at2759"/>
<evidence type="ECO:0000256" key="10">
    <source>
        <dbReference type="ARBA" id="ARBA00023128"/>
    </source>
</evidence>
<name>A0A3M7T6V2_BRAPC</name>
<evidence type="ECO:0000256" key="5">
    <source>
        <dbReference type="ARBA" id="ARBA00022448"/>
    </source>
</evidence>
<reference evidence="12 13" key="1">
    <citation type="journal article" date="2018" name="Sci. Rep.">
        <title>Genomic signatures of local adaptation to the degree of environmental predictability in rotifers.</title>
        <authorList>
            <person name="Franch-Gras L."/>
            <person name="Hahn C."/>
            <person name="Garcia-Roger E.M."/>
            <person name="Carmona M.J."/>
            <person name="Serra M."/>
            <person name="Gomez A."/>
        </authorList>
    </citation>
    <scope>NUCLEOTIDE SEQUENCE [LARGE SCALE GENOMIC DNA]</scope>
    <source>
        <strain evidence="12">HYR1</strain>
    </source>
</reference>
<keyword evidence="7" id="KW-0999">Mitochondrion inner membrane</keyword>
<gene>
    <name evidence="12" type="ORF">BpHYR1_014721</name>
</gene>
<organism evidence="12 13">
    <name type="scientific">Brachionus plicatilis</name>
    <name type="common">Marine rotifer</name>
    <name type="synonym">Brachionus muelleri</name>
    <dbReference type="NCBI Taxonomy" id="10195"/>
    <lineage>
        <taxon>Eukaryota</taxon>
        <taxon>Metazoa</taxon>
        <taxon>Spiralia</taxon>
        <taxon>Gnathifera</taxon>
        <taxon>Rotifera</taxon>
        <taxon>Eurotatoria</taxon>
        <taxon>Monogononta</taxon>
        <taxon>Pseudotrocha</taxon>
        <taxon>Ploima</taxon>
        <taxon>Brachionidae</taxon>
        <taxon>Brachionus</taxon>
    </lineage>
</organism>
<keyword evidence="6" id="KW-0679">Respiratory chain</keyword>
<evidence type="ECO:0000256" key="4">
    <source>
        <dbReference type="ARBA" id="ARBA00011533"/>
    </source>
</evidence>
<dbReference type="Pfam" id="PF14813">
    <property type="entry name" value="NADH_B2"/>
    <property type="match status" value="1"/>
</dbReference>